<protein>
    <submittedName>
        <fullName evidence="1">Uncharacterized protein</fullName>
    </submittedName>
</protein>
<sequence>MISCRSSPRQTC</sequence>
<evidence type="ECO:0000313" key="1">
    <source>
        <dbReference type="EMBL" id="JAH32214.1"/>
    </source>
</evidence>
<proteinExistence type="predicted"/>
<accession>A0A0E9RSS7</accession>
<reference evidence="1" key="2">
    <citation type="journal article" date="2015" name="Fish Shellfish Immunol.">
        <title>Early steps in the European eel (Anguilla anguilla)-Vibrio vulnificus interaction in the gills: Role of the RtxA13 toxin.</title>
        <authorList>
            <person name="Callol A."/>
            <person name="Pajuelo D."/>
            <person name="Ebbesson L."/>
            <person name="Teles M."/>
            <person name="MacKenzie S."/>
            <person name="Amaro C."/>
        </authorList>
    </citation>
    <scope>NUCLEOTIDE SEQUENCE</scope>
</reference>
<name>A0A0E9RSS7_ANGAN</name>
<dbReference type="EMBL" id="GBXM01076363">
    <property type="protein sequence ID" value="JAH32214.1"/>
    <property type="molecule type" value="Transcribed_RNA"/>
</dbReference>
<reference evidence="1" key="1">
    <citation type="submission" date="2014-11" db="EMBL/GenBank/DDBJ databases">
        <authorList>
            <person name="Amaro Gonzalez C."/>
        </authorList>
    </citation>
    <scope>NUCLEOTIDE SEQUENCE</scope>
</reference>
<organism evidence="1">
    <name type="scientific">Anguilla anguilla</name>
    <name type="common">European freshwater eel</name>
    <name type="synonym">Muraena anguilla</name>
    <dbReference type="NCBI Taxonomy" id="7936"/>
    <lineage>
        <taxon>Eukaryota</taxon>
        <taxon>Metazoa</taxon>
        <taxon>Chordata</taxon>
        <taxon>Craniata</taxon>
        <taxon>Vertebrata</taxon>
        <taxon>Euteleostomi</taxon>
        <taxon>Actinopterygii</taxon>
        <taxon>Neopterygii</taxon>
        <taxon>Teleostei</taxon>
        <taxon>Anguilliformes</taxon>
        <taxon>Anguillidae</taxon>
        <taxon>Anguilla</taxon>
    </lineage>
</organism>